<dbReference type="Gene3D" id="1.25.40.20">
    <property type="entry name" value="Ankyrin repeat-containing domain"/>
    <property type="match status" value="1"/>
</dbReference>
<feature type="domain" description="Glutaminase EF-hand" evidence="11">
    <location>
        <begin position="85"/>
        <end position="175"/>
    </location>
</feature>
<name>A0AA88L917_ARTSF</name>
<evidence type="ECO:0000256" key="7">
    <source>
        <dbReference type="ARBA" id="ARBA00049534"/>
    </source>
</evidence>
<dbReference type="EMBL" id="JAVRJZ010000010">
    <property type="protein sequence ID" value="KAK2717299.1"/>
    <property type="molecule type" value="Genomic_DNA"/>
</dbReference>
<dbReference type="Proteomes" id="UP001187531">
    <property type="component" value="Unassembled WGS sequence"/>
</dbReference>
<dbReference type="SUPFAM" id="SSF48403">
    <property type="entry name" value="Ankyrin repeat"/>
    <property type="match status" value="1"/>
</dbReference>
<evidence type="ECO:0000259" key="11">
    <source>
        <dbReference type="Pfam" id="PF17959"/>
    </source>
</evidence>
<evidence type="ECO:0000256" key="6">
    <source>
        <dbReference type="ARBA" id="ARBA00023043"/>
    </source>
</evidence>
<dbReference type="InterPro" id="IPR036770">
    <property type="entry name" value="Ankyrin_rpt-contain_sf"/>
</dbReference>
<keyword evidence="6 9" id="KW-0040">ANK repeat</keyword>
<dbReference type="InterPro" id="IPR012338">
    <property type="entry name" value="Beta-lactam/transpept-like"/>
</dbReference>
<keyword evidence="13" id="KW-1185">Reference proteome</keyword>
<dbReference type="Gene3D" id="1.10.238.210">
    <property type="match status" value="1"/>
</dbReference>
<dbReference type="PROSITE" id="PS50088">
    <property type="entry name" value="ANK_REPEAT"/>
    <property type="match status" value="1"/>
</dbReference>
<evidence type="ECO:0000256" key="3">
    <source>
        <dbReference type="ARBA" id="ARBA00012918"/>
    </source>
</evidence>
<dbReference type="FunFam" id="3.40.710.10:FF:000008">
    <property type="entry name" value="Glutaminase, isoform E"/>
    <property type="match status" value="1"/>
</dbReference>
<dbReference type="GO" id="GO:0006543">
    <property type="term" value="P:L-glutamine catabolic process"/>
    <property type="evidence" value="ECO:0007669"/>
    <property type="project" value="TreeGrafter"/>
</dbReference>
<dbReference type="PANTHER" id="PTHR12544:SF29">
    <property type="entry name" value="GLUTAMINASE"/>
    <property type="match status" value="1"/>
</dbReference>
<evidence type="ECO:0000256" key="9">
    <source>
        <dbReference type="PROSITE-ProRule" id="PRU00023"/>
    </source>
</evidence>
<dbReference type="GO" id="GO:0004359">
    <property type="term" value="F:glutaminase activity"/>
    <property type="evidence" value="ECO:0007669"/>
    <property type="project" value="UniProtKB-EC"/>
</dbReference>
<keyword evidence="5" id="KW-0378">Hydrolase</keyword>
<evidence type="ECO:0000256" key="4">
    <source>
        <dbReference type="ARBA" id="ARBA00022737"/>
    </source>
</evidence>
<organism evidence="12 13">
    <name type="scientific">Artemia franciscana</name>
    <name type="common">Brine shrimp</name>
    <name type="synonym">Artemia sanfranciscana</name>
    <dbReference type="NCBI Taxonomy" id="6661"/>
    <lineage>
        <taxon>Eukaryota</taxon>
        <taxon>Metazoa</taxon>
        <taxon>Ecdysozoa</taxon>
        <taxon>Arthropoda</taxon>
        <taxon>Crustacea</taxon>
        <taxon>Branchiopoda</taxon>
        <taxon>Anostraca</taxon>
        <taxon>Artemiidae</taxon>
        <taxon>Artemia</taxon>
    </lineage>
</organism>
<evidence type="ECO:0000256" key="5">
    <source>
        <dbReference type="ARBA" id="ARBA00022801"/>
    </source>
</evidence>
<evidence type="ECO:0000256" key="1">
    <source>
        <dbReference type="ARBA" id="ARBA00011076"/>
    </source>
</evidence>
<feature type="repeat" description="ANK" evidence="9">
    <location>
        <begin position="542"/>
        <end position="565"/>
    </location>
</feature>
<evidence type="ECO:0000313" key="12">
    <source>
        <dbReference type="EMBL" id="KAK2717299.1"/>
    </source>
</evidence>
<dbReference type="SMART" id="SM00248">
    <property type="entry name" value="ANK"/>
    <property type="match status" value="2"/>
</dbReference>
<dbReference type="EC" id="3.5.1.2" evidence="3"/>
<reference evidence="12" key="1">
    <citation type="submission" date="2023-07" db="EMBL/GenBank/DDBJ databases">
        <title>Chromosome-level genome assembly of Artemia franciscana.</title>
        <authorList>
            <person name="Jo E."/>
        </authorList>
    </citation>
    <scope>NUCLEOTIDE SEQUENCE</scope>
    <source>
        <tissue evidence="12">Whole body</tissue>
    </source>
</reference>
<dbReference type="Gene3D" id="3.40.710.10">
    <property type="entry name" value="DD-peptidase/beta-lactamase superfamily"/>
    <property type="match status" value="1"/>
</dbReference>
<dbReference type="NCBIfam" id="TIGR03814">
    <property type="entry name" value="Gln_ase"/>
    <property type="match status" value="1"/>
</dbReference>
<evidence type="ECO:0000256" key="2">
    <source>
        <dbReference type="ARBA" id="ARBA00011881"/>
    </source>
</evidence>
<feature type="region of interest" description="Disordered" evidence="10">
    <location>
        <begin position="60"/>
        <end position="82"/>
    </location>
</feature>
<dbReference type="PROSITE" id="PS50297">
    <property type="entry name" value="ANK_REP_REGION"/>
    <property type="match status" value="1"/>
</dbReference>
<proteinExistence type="inferred from homology"/>
<dbReference type="HAMAP" id="MF_00313">
    <property type="entry name" value="Glutaminase"/>
    <property type="match status" value="1"/>
</dbReference>
<comment type="subunit">
    <text evidence="2">Homotetramer.</text>
</comment>
<dbReference type="Pfam" id="PF04960">
    <property type="entry name" value="Glutaminase"/>
    <property type="match status" value="1"/>
</dbReference>
<dbReference type="Pfam" id="PF12796">
    <property type="entry name" value="Ank_2"/>
    <property type="match status" value="1"/>
</dbReference>
<gene>
    <name evidence="12" type="ORF">QYM36_006171</name>
</gene>
<dbReference type="FunFam" id="1.25.40.20:FF:000069">
    <property type="entry name" value="Glutaminase, isoform E"/>
    <property type="match status" value="1"/>
</dbReference>
<dbReference type="PANTHER" id="PTHR12544">
    <property type="entry name" value="GLUTAMINASE"/>
    <property type="match status" value="1"/>
</dbReference>
<evidence type="ECO:0000256" key="8">
    <source>
        <dbReference type="ARBA" id="ARBA00077251"/>
    </source>
</evidence>
<comment type="similarity">
    <text evidence="1">Belongs to the glutaminase family.</text>
</comment>
<dbReference type="GO" id="GO:0006537">
    <property type="term" value="P:glutamate biosynthetic process"/>
    <property type="evidence" value="ECO:0007669"/>
    <property type="project" value="TreeGrafter"/>
</dbReference>
<keyword evidence="4" id="KW-0677">Repeat</keyword>
<dbReference type="InterPro" id="IPR002110">
    <property type="entry name" value="Ankyrin_rpt"/>
</dbReference>
<comment type="caution">
    <text evidence="12">The sequence shown here is derived from an EMBL/GenBank/DDBJ whole genome shotgun (WGS) entry which is preliminary data.</text>
</comment>
<evidence type="ECO:0000313" key="13">
    <source>
        <dbReference type="Proteomes" id="UP001187531"/>
    </source>
</evidence>
<dbReference type="AlphaFoldDB" id="A0AA88L917"/>
<protein>
    <recommendedName>
        <fullName evidence="3">glutaminase</fullName>
        <ecNumber evidence="3">3.5.1.2</ecNumber>
    </recommendedName>
    <alternativeName>
        <fullName evidence="8">L-glutamine amidohydrolase</fullName>
    </alternativeName>
</protein>
<dbReference type="Pfam" id="PF17959">
    <property type="entry name" value="EF-hand_14"/>
    <property type="match status" value="1"/>
</dbReference>
<dbReference type="SUPFAM" id="SSF56601">
    <property type="entry name" value="beta-lactamase/transpeptidase-like"/>
    <property type="match status" value="1"/>
</dbReference>
<dbReference type="InterPro" id="IPR041541">
    <property type="entry name" value="Glutaminase_EF-hand"/>
</dbReference>
<comment type="catalytic activity">
    <reaction evidence="7">
        <text>L-glutamine + H2O = L-glutamate + NH4(+)</text>
        <dbReference type="Rhea" id="RHEA:15889"/>
        <dbReference type="ChEBI" id="CHEBI:15377"/>
        <dbReference type="ChEBI" id="CHEBI:28938"/>
        <dbReference type="ChEBI" id="CHEBI:29985"/>
        <dbReference type="ChEBI" id="CHEBI:58359"/>
        <dbReference type="EC" id="3.5.1.2"/>
    </reaction>
</comment>
<sequence>MATRCTLERLPRCIKLIRDVSQMSPKKVLRKNIRCLQFRFLTTMPPGNNASGNILDRQREELRHSEQTQAEAPPRETSGTTKSAEDILFDLSAAEDGKVHVGRFLAALKESGVRPTDVRLSELHKNIRTIFDQQEHENVVTSVENVKLDRDQFKSVIADNIVLISRAFLRQFVIPEFEEFCSRIEKIYNKCKGIHLGKVASYIPQLERMSPDYWGVSLCTIDGQRFSVGDTKIPFTMQSCSKPLTYAIALNELGSEVVHRYVGQEPSGRMFNELVLDFNKRPHNPMVNAGAIIVCSLLMELIEKEMSLAEKFDYVNAYFKRLSGNEYIGFNNAVFLSERENADRNNALAYYMRENKCFPEKINLRDCLDFYFQCCSMEADCESMSVMASTLANGGICPITGDQVLKPDAVRDVLSLMHSCGMYDYSGQFAFSVGLPAKSGVCGGMLVVIPNVMGLCLWSPPLDALSNSVRGIEFCRELVNIFNFHRYDNLKHAPNKLDPRRHKYEPKGLSIATLLFAAASGDITAMRRYLLSGLDMSLSDYDNRTALHVSAAEGHLECVQFLLRHCNISPEPKDRWNRTPLDDATQFGHQPVAEFLQEFIAKQKMEQQNQGVAADDNEEPASA</sequence>
<accession>A0AA88L917</accession>
<dbReference type="InterPro" id="IPR015868">
    <property type="entry name" value="Glutaminase"/>
</dbReference>
<evidence type="ECO:0000256" key="10">
    <source>
        <dbReference type="SAM" id="MobiDB-lite"/>
    </source>
</evidence>